<proteinExistence type="predicted"/>
<dbReference type="AlphaFoldDB" id="A0A9D4F7L1"/>
<reference evidence="3" key="2">
    <citation type="submission" date="2020-11" db="EMBL/GenBank/DDBJ databases">
        <authorList>
            <person name="McCartney M.A."/>
            <person name="Auch B."/>
            <person name="Kono T."/>
            <person name="Mallez S."/>
            <person name="Becker A."/>
            <person name="Gohl D.M."/>
            <person name="Silverstein K.A.T."/>
            <person name="Koren S."/>
            <person name="Bechman K.B."/>
            <person name="Herman A."/>
            <person name="Abrahante J.E."/>
            <person name="Garbe J."/>
        </authorList>
    </citation>
    <scope>NUCLEOTIDE SEQUENCE</scope>
    <source>
        <strain evidence="3">Duluth1</strain>
        <tissue evidence="3">Whole animal</tissue>
    </source>
</reference>
<dbReference type="EMBL" id="JAIWYP010000007">
    <property type="protein sequence ID" value="KAH3793765.1"/>
    <property type="molecule type" value="Genomic_DNA"/>
</dbReference>
<sequence>MRYTIVVAMFLLLAISGSDAGPGCACLAVWDPVCGVDGKTYSNEGCLRCAGVALKHTGECSRYG</sequence>
<gene>
    <name evidence="3" type="ORF">DPMN_147284</name>
</gene>
<dbReference type="Pfam" id="PF00050">
    <property type="entry name" value="Kazal_1"/>
    <property type="match status" value="1"/>
</dbReference>
<accession>A0A9D4F7L1</accession>
<dbReference type="Gene3D" id="3.30.60.30">
    <property type="match status" value="1"/>
</dbReference>
<name>A0A9D4F7L1_DREPO</name>
<feature type="chain" id="PRO_5039414027" description="Kazal-like domain-containing protein" evidence="1">
    <location>
        <begin position="21"/>
        <end position="64"/>
    </location>
</feature>
<dbReference type="SMART" id="SM00280">
    <property type="entry name" value="KAZAL"/>
    <property type="match status" value="1"/>
</dbReference>
<evidence type="ECO:0000256" key="1">
    <source>
        <dbReference type="SAM" id="SignalP"/>
    </source>
</evidence>
<dbReference type="PROSITE" id="PS51465">
    <property type="entry name" value="KAZAL_2"/>
    <property type="match status" value="1"/>
</dbReference>
<feature type="domain" description="Kazal-like" evidence="2">
    <location>
        <begin position="18"/>
        <end position="62"/>
    </location>
</feature>
<keyword evidence="4" id="KW-1185">Reference proteome</keyword>
<organism evidence="3 4">
    <name type="scientific">Dreissena polymorpha</name>
    <name type="common">Zebra mussel</name>
    <name type="synonym">Mytilus polymorpha</name>
    <dbReference type="NCBI Taxonomy" id="45954"/>
    <lineage>
        <taxon>Eukaryota</taxon>
        <taxon>Metazoa</taxon>
        <taxon>Spiralia</taxon>
        <taxon>Lophotrochozoa</taxon>
        <taxon>Mollusca</taxon>
        <taxon>Bivalvia</taxon>
        <taxon>Autobranchia</taxon>
        <taxon>Heteroconchia</taxon>
        <taxon>Euheterodonta</taxon>
        <taxon>Imparidentia</taxon>
        <taxon>Neoheterodontei</taxon>
        <taxon>Myida</taxon>
        <taxon>Dreissenoidea</taxon>
        <taxon>Dreissenidae</taxon>
        <taxon>Dreissena</taxon>
    </lineage>
</organism>
<feature type="signal peptide" evidence="1">
    <location>
        <begin position="1"/>
        <end position="20"/>
    </location>
</feature>
<dbReference type="SUPFAM" id="SSF100895">
    <property type="entry name" value="Kazal-type serine protease inhibitors"/>
    <property type="match status" value="1"/>
</dbReference>
<reference evidence="3" key="1">
    <citation type="journal article" date="2019" name="bioRxiv">
        <title>The Genome of the Zebra Mussel, Dreissena polymorpha: A Resource for Invasive Species Research.</title>
        <authorList>
            <person name="McCartney M.A."/>
            <person name="Auch B."/>
            <person name="Kono T."/>
            <person name="Mallez S."/>
            <person name="Zhang Y."/>
            <person name="Obille A."/>
            <person name="Becker A."/>
            <person name="Abrahante J.E."/>
            <person name="Garbe J."/>
            <person name="Badalamenti J.P."/>
            <person name="Herman A."/>
            <person name="Mangelson H."/>
            <person name="Liachko I."/>
            <person name="Sullivan S."/>
            <person name="Sone E.D."/>
            <person name="Koren S."/>
            <person name="Silverstein K.A.T."/>
            <person name="Beckman K.B."/>
            <person name="Gohl D.M."/>
        </authorList>
    </citation>
    <scope>NUCLEOTIDE SEQUENCE</scope>
    <source>
        <strain evidence="3">Duluth1</strain>
        <tissue evidence="3">Whole animal</tissue>
    </source>
</reference>
<dbReference type="InterPro" id="IPR036058">
    <property type="entry name" value="Kazal_dom_sf"/>
</dbReference>
<dbReference type="InterPro" id="IPR002350">
    <property type="entry name" value="Kazal_dom"/>
</dbReference>
<evidence type="ECO:0000313" key="4">
    <source>
        <dbReference type="Proteomes" id="UP000828390"/>
    </source>
</evidence>
<keyword evidence="1" id="KW-0732">Signal</keyword>
<protein>
    <recommendedName>
        <fullName evidence="2">Kazal-like domain-containing protein</fullName>
    </recommendedName>
</protein>
<evidence type="ECO:0000313" key="3">
    <source>
        <dbReference type="EMBL" id="KAH3793765.1"/>
    </source>
</evidence>
<evidence type="ECO:0000259" key="2">
    <source>
        <dbReference type="PROSITE" id="PS51465"/>
    </source>
</evidence>
<comment type="caution">
    <text evidence="3">The sequence shown here is derived from an EMBL/GenBank/DDBJ whole genome shotgun (WGS) entry which is preliminary data.</text>
</comment>
<dbReference type="Proteomes" id="UP000828390">
    <property type="component" value="Unassembled WGS sequence"/>
</dbReference>